<comment type="similarity">
    <text evidence="4">Belongs to the peptidase M29 family.</text>
</comment>
<dbReference type="GO" id="GO:0046872">
    <property type="term" value="F:metal ion binding"/>
    <property type="evidence" value="ECO:0007669"/>
    <property type="project" value="UniProtKB-KW"/>
</dbReference>
<evidence type="ECO:0000256" key="5">
    <source>
        <dbReference type="ARBA" id="ARBA00022438"/>
    </source>
</evidence>
<comment type="caution">
    <text evidence="10">The sequence shown here is derived from an EMBL/GenBank/DDBJ whole genome shotgun (WGS) entry which is preliminary data.</text>
</comment>
<dbReference type="EMBL" id="JPVU01000087">
    <property type="protein sequence ID" value="KFN92664.1"/>
    <property type="molecule type" value="Genomic_DNA"/>
</dbReference>
<evidence type="ECO:0000256" key="8">
    <source>
        <dbReference type="ARBA" id="ARBA00022801"/>
    </source>
</evidence>
<comment type="cofactor">
    <cofactor evidence="3">
        <name>Zn(2+)</name>
        <dbReference type="ChEBI" id="CHEBI:29105"/>
    </cofactor>
</comment>
<evidence type="ECO:0000256" key="4">
    <source>
        <dbReference type="ARBA" id="ARBA00008236"/>
    </source>
</evidence>
<dbReference type="InterPro" id="IPR000787">
    <property type="entry name" value="Peptidase_M29"/>
</dbReference>
<dbReference type="PANTHER" id="PTHR34448">
    <property type="entry name" value="AMINOPEPTIDASE"/>
    <property type="match status" value="1"/>
</dbReference>
<dbReference type="Pfam" id="PF02073">
    <property type="entry name" value="Peptidase_M29"/>
    <property type="match status" value="1"/>
</dbReference>
<dbReference type="PATRIC" id="fig|1302649.3.peg.824"/>
<dbReference type="EC" id="3.4.11.-" evidence="10"/>
<dbReference type="EC" id="3.4.11.24" evidence="10"/>
<dbReference type="GO" id="GO:0006508">
    <property type="term" value="P:proteolysis"/>
    <property type="evidence" value="ECO:0007669"/>
    <property type="project" value="UniProtKB-KW"/>
</dbReference>
<comment type="cofactor">
    <cofactor evidence="1">
        <name>Co(2+)</name>
        <dbReference type="ChEBI" id="CHEBI:48828"/>
    </cofactor>
</comment>
<dbReference type="OrthoDB" id="9803993at2"/>
<evidence type="ECO:0000256" key="9">
    <source>
        <dbReference type="ARBA" id="ARBA00023049"/>
    </source>
</evidence>
<dbReference type="MEROPS" id="M29.004"/>
<keyword evidence="5 10" id="KW-0031">Aminopeptidase</keyword>
<evidence type="ECO:0000313" key="11">
    <source>
        <dbReference type="Proteomes" id="UP000029380"/>
    </source>
</evidence>
<keyword evidence="6" id="KW-0645">Protease</keyword>
<keyword evidence="7" id="KW-0479">Metal-binding</keyword>
<sequence length="411" mass="45510">MDLAKFEENLNKYAQLIVEVGINVQQSHTVVLQISVEQAQLARLITKKAYELKAAEVIVEWSDEEIQKEFLTNAAFDRIQNFPQYKIQQANEWIEKGASRISVISSDPQALADVDSQRVAAYQKAAGKGLINLRKATQSNKVSWTVVAAAGENWAKRVFPELSTDEAVKTLWEEIFKTTRVDRKDPIAAWKEHDEALEKKADTLNQQQFAALHYQAPGTDLTIGLPENHLWEGAGSFNSRGEKFIANMPTEEVFTAPDSQKVNGVIASTKPLSYAGTIISGMKFTFENGKVVDFSAEKGQDVLEQLLETDEGAKYLGEVALVPDPSPISQSGIIFFNTLFDENASNHLALGSAYAFNLQGGTEMDEQELEERGLNSSQTHVDFMVGSNQMSIDGIKKDGTVIPVFRNGDWA</sequence>
<comment type="cofactor">
    <cofactor evidence="2">
        <name>Mg(2+)</name>
        <dbReference type="ChEBI" id="CHEBI:18420"/>
    </cofactor>
</comment>
<proteinExistence type="inferred from homology"/>
<dbReference type="GO" id="GO:0008237">
    <property type="term" value="F:metallopeptidase activity"/>
    <property type="evidence" value="ECO:0007669"/>
    <property type="project" value="UniProtKB-KW"/>
</dbReference>
<dbReference type="SUPFAM" id="SSF144052">
    <property type="entry name" value="Thermophilic metalloprotease-like"/>
    <property type="match status" value="1"/>
</dbReference>
<evidence type="ECO:0000256" key="2">
    <source>
        <dbReference type="ARBA" id="ARBA00001946"/>
    </source>
</evidence>
<reference evidence="10 11" key="1">
    <citation type="submission" date="2014-08" db="EMBL/GenBank/DDBJ databases">
        <title>Genome sequence of Tetragenococcus muriaticus.</title>
        <authorList>
            <person name="Chuea-nongthon C."/>
            <person name="Rodtong S."/>
            <person name="Yongsawatdigul J."/>
            <person name="Steele J.L."/>
            <person name="Liu X.-y."/>
            <person name="Speers J."/>
            <person name="Glasner J.D."/>
            <person name="Neeno-Eckwall E.C."/>
        </authorList>
    </citation>
    <scope>NUCLEOTIDE SEQUENCE [LARGE SCALE GENOMIC DNA]</scope>
    <source>
        <strain evidence="10 11">PMC-11-5</strain>
    </source>
</reference>
<dbReference type="RefSeq" id="WP_028789958.1">
    <property type="nucleotide sequence ID" value="NZ_JPVU01000087.1"/>
</dbReference>
<gene>
    <name evidence="10" type="ORF">TMUPMC115_0821</name>
</gene>
<dbReference type="Proteomes" id="UP000029380">
    <property type="component" value="Unassembled WGS sequence"/>
</dbReference>
<dbReference type="PRINTS" id="PR00919">
    <property type="entry name" value="THERMOPTASE"/>
</dbReference>
<evidence type="ECO:0000256" key="6">
    <source>
        <dbReference type="ARBA" id="ARBA00022670"/>
    </source>
</evidence>
<organism evidence="10 11">
    <name type="scientific">Tetragenococcus muriaticus PMC-11-5</name>
    <dbReference type="NCBI Taxonomy" id="1302649"/>
    <lineage>
        <taxon>Bacteria</taxon>
        <taxon>Bacillati</taxon>
        <taxon>Bacillota</taxon>
        <taxon>Bacilli</taxon>
        <taxon>Lactobacillales</taxon>
        <taxon>Enterococcaceae</taxon>
        <taxon>Tetragenococcus</taxon>
    </lineage>
</organism>
<evidence type="ECO:0000313" key="10">
    <source>
        <dbReference type="EMBL" id="KFN92664.1"/>
    </source>
</evidence>
<protein>
    <submittedName>
        <fullName evidence="10">Aminopeptidase</fullName>
        <ecNumber evidence="10">3.4.11.-</ecNumber>
        <ecNumber evidence="10">3.4.11.24</ecNumber>
    </submittedName>
</protein>
<dbReference type="InterPro" id="IPR052170">
    <property type="entry name" value="M29_Exopeptidase"/>
</dbReference>
<dbReference type="Gene3D" id="3.40.1830.10">
    <property type="entry name" value="Thermophilic metalloprotease (M29)"/>
    <property type="match status" value="1"/>
</dbReference>
<dbReference type="AlphaFoldDB" id="A0A091C6W0"/>
<evidence type="ECO:0000256" key="3">
    <source>
        <dbReference type="ARBA" id="ARBA00001947"/>
    </source>
</evidence>
<dbReference type="GO" id="GO:0004177">
    <property type="term" value="F:aminopeptidase activity"/>
    <property type="evidence" value="ECO:0007669"/>
    <property type="project" value="UniProtKB-KW"/>
</dbReference>
<keyword evidence="9" id="KW-0482">Metalloprotease</keyword>
<dbReference type="PANTHER" id="PTHR34448:SF3">
    <property type="entry name" value="AMINOPEPTIDASE AMPS"/>
    <property type="match status" value="1"/>
</dbReference>
<name>A0A091C6W0_9ENTE</name>
<evidence type="ECO:0000256" key="1">
    <source>
        <dbReference type="ARBA" id="ARBA00001941"/>
    </source>
</evidence>
<evidence type="ECO:0000256" key="7">
    <source>
        <dbReference type="ARBA" id="ARBA00022723"/>
    </source>
</evidence>
<accession>A0A091C6W0</accession>
<dbReference type="InterPro" id="IPR035097">
    <property type="entry name" value="M29_N-terminal"/>
</dbReference>
<keyword evidence="8 10" id="KW-0378">Hydrolase</keyword>